<dbReference type="CDD" id="cd09272">
    <property type="entry name" value="RNase_HI_RT_Ty1"/>
    <property type="match status" value="1"/>
</dbReference>
<feature type="domain" description="Reverse transcriptase Ty1/copia-type" evidence="1">
    <location>
        <begin position="1"/>
        <end position="77"/>
    </location>
</feature>
<evidence type="ECO:0000259" key="1">
    <source>
        <dbReference type="Pfam" id="PF07727"/>
    </source>
</evidence>
<organism evidence="2 3">
    <name type="scientific">Lithospermum erythrorhizon</name>
    <name type="common">Purple gromwell</name>
    <name type="synonym">Lithospermum officinale var. erythrorhizon</name>
    <dbReference type="NCBI Taxonomy" id="34254"/>
    <lineage>
        <taxon>Eukaryota</taxon>
        <taxon>Viridiplantae</taxon>
        <taxon>Streptophyta</taxon>
        <taxon>Embryophyta</taxon>
        <taxon>Tracheophyta</taxon>
        <taxon>Spermatophyta</taxon>
        <taxon>Magnoliopsida</taxon>
        <taxon>eudicotyledons</taxon>
        <taxon>Gunneridae</taxon>
        <taxon>Pentapetalae</taxon>
        <taxon>asterids</taxon>
        <taxon>lamiids</taxon>
        <taxon>Boraginales</taxon>
        <taxon>Boraginaceae</taxon>
        <taxon>Boraginoideae</taxon>
        <taxon>Lithospermeae</taxon>
        <taxon>Lithospermum</taxon>
    </lineage>
</organism>
<dbReference type="Pfam" id="PF07727">
    <property type="entry name" value="RVT_2"/>
    <property type="match status" value="1"/>
</dbReference>
<reference evidence="2 3" key="1">
    <citation type="submission" date="2024-01" db="EMBL/GenBank/DDBJ databases">
        <title>The complete chloroplast genome sequence of Lithospermum erythrorhizon: insights into the phylogenetic relationship among Boraginaceae species and the maternal lineages of purple gromwells.</title>
        <authorList>
            <person name="Okada T."/>
            <person name="Watanabe K."/>
        </authorList>
    </citation>
    <scope>NUCLEOTIDE SEQUENCE [LARGE SCALE GENOMIC DNA]</scope>
</reference>
<dbReference type="AlphaFoldDB" id="A0AAV3QRX8"/>
<name>A0AAV3QRX8_LITER</name>
<sequence length="192" mass="21803">MDMHNAFLHGDLSEEIYMKFPPGFNMGRPGRLCKLHKSLYGLKHAPNCWFSKFAMALKRYGFVQSYSNYSQFAMCKGKILGAKLVGFPMEQNQRLTTSTSTLLKVGELIIVFLADSPVSSKSKKRDTMYQSSVEAEYRSMVVAIFFHDRTKHIEIDFEFLLDAVLDGTVRLSHVPTTNQLADIFTKALETVV</sequence>
<evidence type="ECO:0000313" key="3">
    <source>
        <dbReference type="Proteomes" id="UP001454036"/>
    </source>
</evidence>
<protein>
    <recommendedName>
        <fullName evidence="1">Reverse transcriptase Ty1/copia-type domain-containing protein</fullName>
    </recommendedName>
</protein>
<gene>
    <name evidence="2" type="ORF">LIER_21860</name>
</gene>
<keyword evidence="3" id="KW-1185">Reference proteome</keyword>
<proteinExistence type="predicted"/>
<dbReference type="InterPro" id="IPR043502">
    <property type="entry name" value="DNA/RNA_pol_sf"/>
</dbReference>
<dbReference type="Proteomes" id="UP001454036">
    <property type="component" value="Unassembled WGS sequence"/>
</dbReference>
<dbReference type="SUPFAM" id="SSF56672">
    <property type="entry name" value="DNA/RNA polymerases"/>
    <property type="match status" value="1"/>
</dbReference>
<dbReference type="EMBL" id="BAABME010005852">
    <property type="protein sequence ID" value="GAA0166780.1"/>
    <property type="molecule type" value="Genomic_DNA"/>
</dbReference>
<dbReference type="InterPro" id="IPR013103">
    <property type="entry name" value="RVT_2"/>
</dbReference>
<comment type="caution">
    <text evidence="2">The sequence shown here is derived from an EMBL/GenBank/DDBJ whole genome shotgun (WGS) entry which is preliminary data.</text>
</comment>
<accession>A0AAV3QRX8</accession>
<evidence type="ECO:0000313" key="2">
    <source>
        <dbReference type="EMBL" id="GAA0166780.1"/>
    </source>
</evidence>